<dbReference type="Ensembl" id="ENSHCOT00000021303.1">
    <property type="protein sequence ID" value="ENSHCOP00000026285.1"/>
    <property type="gene ID" value="ENSHCOG00000017085.1"/>
</dbReference>
<evidence type="ECO:0000256" key="1">
    <source>
        <dbReference type="SAM" id="Phobius"/>
    </source>
</evidence>
<dbReference type="PANTHER" id="PTHR33444">
    <property type="entry name" value="SI:DKEY-19B23.12-RELATED"/>
    <property type="match status" value="1"/>
</dbReference>
<dbReference type="InterPro" id="IPR040350">
    <property type="entry name" value="TMEM272"/>
</dbReference>
<keyword evidence="1" id="KW-0812">Transmembrane</keyword>
<name>A0A3Q2Z3I3_HIPCM</name>
<dbReference type="GeneTree" id="ENSGT00940000165960"/>
<keyword evidence="1" id="KW-1133">Transmembrane helix</keyword>
<dbReference type="OMA" id="LFIMTAT"/>
<dbReference type="PANTHER" id="PTHR33444:SF2">
    <property type="entry name" value="MARVEL DOMAIN-CONTAINING PROTEIN"/>
    <property type="match status" value="1"/>
</dbReference>
<organism evidence="2 3">
    <name type="scientific">Hippocampus comes</name>
    <name type="common">Tiger tail seahorse</name>
    <dbReference type="NCBI Taxonomy" id="109280"/>
    <lineage>
        <taxon>Eukaryota</taxon>
        <taxon>Metazoa</taxon>
        <taxon>Chordata</taxon>
        <taxon>Craniata</taxon>
        <taxon>Vertebrata</taxon>
        <taxon>Euteleostomi</taxon>
        <taxon>Actinopterygii</taxon>
        <taxon>Neopterygii</taxon>
        <taxon>Teleostei</taxon>
        <taxon>Neoteleostei</taxon>
        <taxon>Acanthomorphata</taxon>
        <taxon>Syngnathiaria</taxon>
        <taxon>Syngnathiformes</taxon>
        <taxon>Syngnathoidei</taxon>
        <taxon>Syngnathidae</taxon>
        <taxon>Hippocampus</taxon>
    </lineage>
</organism>
<reference evidence="2" key="1">
    <citation type="submission" date="2025-08" db="UniProtKB">
        <authorList>
            <consortium name="Ensembl"/>
        </authorList>
    </citation>
    <scope>IDENTIFICATION</scope>
</reference>
<accession>A0A3Q2Z3I3</accession>
<feature type="transmembrane region" description="Helical" evidence="1">
    <location>
        <begin position="136"/>
        <end position="167"/>
    </location>
</feature>
<keyword evidence="3" id="KW-1185">Reference proteome</keyword>
<dbReference type="STRING" id="109280.ENSHCOP00000026285"/>
<keyword evidence="1" id="KW-0472">Membrane</keyword>
<dbReference type="Proteomes" id="UP000264820">
    <property type="component" value="Unplaced"/>
</dbReference>
<feature type="transmembrane region" description="Helical" evidence="1">
    <location>
        <begin position="52"/>
        <end position="75"/>
    </location>
</feature>
<protein>
    <submittedName>
        <fullName evidence="2">Si:dkey-19b23.12</fullName>
    </submittedName>
</protein>
<feature type="transmembrane region" description="Helical" evidence="1">
    <location>
        <begin position="95"/>
        <end position="116"/>
    </location>
</feature>
<evidence type="ECO:0000313" key="2">
    <source>
        <dbReference type="Ensembl" id="ENSHCOP00000026285.1"/>
    </source>
</evidence>
<dbReference type="AlphaFoldDB" id="A0A3Q2Z3I3"/>
<evidence type="ECO:0000313" key="3">
    <source>
        <dbReference type="Proteomes" id="UP000264820"/>
    </source>
</evidence>
<proteinExistence type="predicted"/>
<reference evidence="2" key="2">
    <citation type="submission" date="2025-09" db="UniProtKB">
        <authorList>
            <consortium name="Ensembl"/>
        </authorList>
    </citation>
    <scope>IDENTIFICATION</scope>
</reference>
<feature type="transmembrane region" description="Helical" evidence="1">
    <location>
        <begin position="20"/>
        <end position="40"/>
    </location>
</feature>
<sequence length="176" mass="19658">MADSVPMRIIRNAPRPSTPVLVAIKVLVCIIPLAQIIMGAVHLEDCPRQHYIPIYLIVVGVFAIMLVACICLPCAREPKDGPPNPLCRISLGWNALLAVFLVAWFIAGNVWIYSIYKPNYYKNVTSAEPYCDKTLYLFAFWTTTLIYILVGLFVVVGFLVLVGLYMCGQADPDDYI</sequence>